<proteinExistence type="predicted"/>
<protein>
    <submittedName>
        <fullName evidence="2">Putative ovule protein</fullName>
    </submittedName>
</protein>
<name>A0A0V0GIY2_SOLCH</name>
<organism evidence="2">
    <name type="scientific">Solanum chacoense</name>
    <name type="common">Chaco potato</name>
    <dbReference type="NCBI Taxonomy" id="4108"/>
    <lineage>
        <taxon>Eukaryota</taxon>
        <taxon>Viridiplantae</taxon>
        <taxon>Streptophyta</taxon>
        <taxon>Embryophyta</taxon>
        <taxon>Tracheophyta</taxon>
        <taxon>Spermatophyta</taxon>
        <taxon>Magnoliopsida</taxon>
        <taxon>eudicotyledons</taxon>
        <taxon>Gunneridae</taxon>
        <taxon>Pentapetalae</taxon>
        <taxon>asterids</taxon>
        <taxon>lamiids</taxon>
        <taxon>Solanales</taxon>
        <taxon>Solanaceae</taxon>
        <taxon>Solanoideae</taxon>
        <taxon>Solaneae</taxon>
        <taxon>Solanum</taxon>
    </lineage>
</organism>
<reference evidence="2" key="1">
    <citation type="submission" date="2015-12" db="EMBL/GenBank/DDBJ databases">
        <title>Gene expression during late stages of embryo sac development: a critical building block for successful pollen-pistil interactions.</title>
        <authorList>
            <person name="Liu Y."/>
            <person name="Joly V."/>
            <person name="Sabar M."/>
            <person name="Matton D.P."/>
        </authorList>
    </citation>
    <scope>NUCLEOTIDE SEQUENCE</scope>
</reference>
<evidence type="ECO:0000256" key="1">
    <source>
        <dbReference type="SAM" id="Phobius"/>
    </source>
</evidence>
<dbReference type="AlphaFoldDB" id="A0A0V0GIY2"/>
<keyword evidence="1" id="KW-1133">Transmembrane helix</keyword>
<feature type="transmembrane region" description="Helical" evidence="1">
    <location>
        <begin position="6"/>
        <end position="23"/>
    </location>
</feature>
<accession>A0A0V0GIY2</accession>
<evidence type="ECO:0000313" key="2">
    <source>
        <dbReference type="EMBL" id="JAP07773.1"/>
    </source>
</evidence>
<keyword evidence="1" id="KW-0812">Transmembrane</keyword>
<dbReference type="EMBL" id="GEDG01038079">
    <property type="protein sequence ID" value="JAP07773.1"/>
    <property type="molecule type" value="Transcribed_RNA"/>
</dbReference>
<sequence length="66" mass="7579">MLIIIILGLNIYTFACFLNLRLFSIKPTLYFRFALKAPNKPWSFFAFSALDNTGLLSFSSHQNAFI</sequence>
<keyword evidence="1" id="KW-0472">Membrane</keyword>